<dbReference type="EMBL" id="JAPFFF010000019">
    <property type="protein sequence ID" value="KAK8857867.1"/>
    <property type="molecule type" value="Genomic_DNA"/>
</dbReference>
<gene>
    <name evidence="2" type="ORF">M9Y10_012962</name>
    <name evidence="1" type="ORF">M9Y10_040127</name>
</gene>
<dbReference type="Proteomes" id="UP001470230">
    <property type="component" value="Unassembled WGS sequence"/>
</dbReference>
<organism evidence="2 3">
    <name type="scientific">Tritrichomonas musculus</name>
    <dbReference type="NCBI Taxonomy" id="1915356"/>
    <lineage>
        <taxon>Eukaryota</taxon>
        <taxon>Metamonada</taxon>
        <taxon>Parabasalia</taxon>
        <taxon>Tritrichomonadida</taxon>
        <taxon>Tritrichomonadidae</taxon>
        <taxon>Tritrichomonas</taxon>
    </lineage>
</organism>
<evidence type="ECO:0000313" key="3">
    <source>
        <dbReference type="Proteomes" id="UP001470230"/>
    </source>
</evidence>
<reference evidence="2 3" key="1">
    <citation type="submission" date="2024-04" db="EMBL/GenBank/DDBJ databases">
        <title>Tritrichomonas musculus Genome.</title>
        <authorList>
            <person name="Alves-Ferreira E."/>
            <person name="Grigg M."/>
            <person name="Lorenzi H."/>
            <person name="Galac M."/>
        </authorList>
    </citation>
    <scope>NUCLEOTIDE SEQUENCE [LARGE SCALE GENOMIC DNA]</scope>
    <source>
        <strain evidence="2 3">EAF2021</strain>
    </source>
</reference>
<comment type="caution">
    <text evidence="2">The sequence shown here is derived from an EMBL/GenBank/DDBJ whole genome shotgun (WGS) entry which is preliminary data.</text>
</comment>
<keyword evidence="3" id="KW-1185">Reference proteome</keyword>
<dbReference type="EMBL" id="JAPFFF010000629">
    <property type="protein sequence ID" value="KAK8833846.1"/>
    <property type="molecule type" value="Genomic_DNA"/>
</dbReference>
<sequence length="135" mass="16118">MWIFKNCEKTQFRPMMILQERYEDNVIKEEGSSKNTAFTEFFDISLYNSLGTPSERLRYFVLYEMEQKEDLLKINDKIMNDLKTICATDTYLLFKSLLKLFKYENSIIPVDNHIFSILYESIQNDDYSMDASELI</sequence>
<evidence type="ECO:0000313" key="2">
    <source>
        <dbReference type="EMBL" id="KAK8857867.1"/>
    </source>
</evidence>
<name>A0ABR2I7K8_9EUKA</name>
<evidence type="ECO:0000313" key="1">
    <source>
        <dbReference type="EMBL" id="KAK8833846.1"/>
    </source>
</evidence>
<protein>
    <submittedName>
        <fullName evidence="2">Uncharacterized protein</fullName>
    </submittedName>
</protein>
<proteinExistence type="predicted"/>
<accession>A0ABR2I7K8</accession>